<feature type="transmembrane region" description="Helical" evidence="1">
    <location>
        <begin position="140"/>
        <end position="170"/>
    </location>
</feature>
<reference evidence="2" key="1">
    <citation type="submission" date="2020-08" db="EMBL/GenBank/DDBJ databases">
        <title>Genome public.</title>
        <authorList>
            <person name="Liu C."/>
            <person name="Sun Q."/>
        </authorList>
    </citation>
    <scope>NUCLEOTIDE SEQUENCE</scope>
    <source>
        <strain evidence="2">NSJ-54</strain>
    </source>
</reference>
<evidence type="ECO:0000313" key="3">
    <source>
        <dbReference type="Proteomes" id="UP000660861"/>
    </source>
</evidence>
<organism evidence="2 3">
    <name type="scientific">Zongyangia hominis</name>
    <dbReference type="NCBI Taxonomy" id="2763677"/>
    <lineage>
        <taxon>Bacteria</taxon>
        <taxon>Bacillati</taxon>
        <taxon>Bacillota</taxon>
        <taxon>Clostridia</taxon>
        <taxon>Eubacteriales</taxon>
        <taxon>Oscillospiraceae</taxon>
        <taxon>Zongyangia</taxon>
    </lineage>
</organism>
<feature type="transmembrane region" description="Helical" evidence="1">
    <location>
        <begin position="54"/>
        <end position="69"/>
    </location>
</feature>
<sequence length="180" mass="20129">MKRSTKIALGGMISGLCIMLMFMTGLFPFATYALPALAGLILVAMVVEFGSKQALIVYAAVSILSIFMTPDREAAIMFIAFFGHYPILKGIIEQMIPNRVLEWVVKLLTFNACIVAGYLFIINVMGISEVLDSFGDFGRYSVLVLLALGNVVFIIYDFALSRVISMYINWFRPKFLRKIK</sequence>
<feature type="transmembrane region" description="Helical" evidence="1">
    <location>
        <begin position="29"/>
        <end position="47"/>
    </location>
</feature>
<dbReference type="RefSeq" id="WP_262398228.1">
    <property type="nucleotide sequence ID" value="NZ_JACRTC010000007.1"/>
</dbReference>
<evidence type="ECO:0000256" key="1">
    <source>
        <dbReference type="SAM" id="Phobius"/>
    </source>
</evidence>
<keyword evidence="3" id="KW-1185">Reference proteome</keyword>
<name>A0A926EG92_9FIRM</name>
<feature type="transmembrane region" description="Helical" evidence="1">
    <location>
        <begin position="104"/>
        <end position="128"/>
    </location>
</feature>
<accession>A0A926EG92</accession>
<keyword evidence="1" id="KW-0472">Membrane</keyword>
<dbReference type="AlphaFoldDB" id="A0A926EG92"/>
<feature type="transmembrane region" description="Helical" evidence="1">
    <location>
        <begin position="7"/>
        <end position="23"/>
    </location>
</feature>
<evidence type="ECO:0000313" key="2">
    <source>
        <dbReference type="EMBL" id="MBC8571137.1"/>
    </source>
</evidence>
<dbReference type="Proteomes" id="UP000660861">
    <property type="component" value="Unassembled WGS sequence"/>
</dbReference>
<proteinExistence type="predicted"/>
<dbReference type="EMBL" id="JACRTC010000007">
    <property type="protein sequence ID" value="MBC8571137.1"/>
    <property type="molecule type" value="Genomic_DNA"/>
</dbReference>
<feature type="transmembrane region" description="Helical" evidence="1">
    <location>
        <begin position="75"/>
        <end position="92"/>
    </location>
</feature>
<protein>
    <submittedName>
        <fullName evidence="2">Uncharacterized protein</fullName>
    </submittedName>
</protein>
<keyword evidence="1" id="KW-1133">Transmembrane helix</keyword>
<gene>
    <name evidence="2" type="ORF">H8709_09910</name>
</gene>
<keyword evidence="1" id="KW-0812">Transmembrane</keyword>
<comment type="caution">
    <text evidence="2">The sequence shown here is derived from an EMBL/GenBank/DDBJ whole genome shotgun (WGS) entry which is preliminary data.</text>
</comment>